<proteinExistence type="predicted"/>
<dbReference type="SUPFAM" id="SSF55920">
    <property type="entry name" value="Creatinase/aminopeptidase"/>
    <property type="match status" value="1"/>
</dbReference>
<dbReference type="PANTHER" id="PTHR46112:SF2">
    <property type="entry name" value="XAA-PRO AMINOPEPTIDASE P-RELATED"/>
    <property type="match status" value="1"/>
</dbReference>
<dbReference type="CDD" id="cd01066">
    <property type="entry name" value="APP_MetAP"/>
    <property type="match status" value="1"/>
</dbReference>
<dbReference type="RefSeq" id="WP_102935876.1">
    <property type="nucleotide sequence ID" value="NZ_LJIW01000002.1"/>
</dbReference>
<evidence type="ECO:0000313" key="4">
    <source>
        <dbReference type="Proteomes" id="UP000236520"/>
    </source>
</evidence>
<accession>A0A2J7YPH4</accession>
<dbReference type="InterPro" id="IPR000587">
    <property type="entry name" value="Creatinase_N"/>
</dbReference>
<feature type="domain" description="Creatinase N-terminal" evidence="2">
    <location>
        <begin position="36"/>
        <end position="187"/>
    </location>
</feature>
<keyword evidence="4" id="KW-1185">Reference proteome</keyword>
<protein>
    <recommendedName>
        <fullName evidence="5">Aminopeptidase P family protein</fullName>
    </recommendedName>
</protein>
<evidence type="ECO:0000313" key="3">
    <source>
        <dbReference type="EMBL" id="PNG89932.1"/>
    </source>
</evidence>
<dbReference type="Gene3D" id="3.40.350.10">
    <property type="entry name" value="Creatinase/prolidase N-terminal domain"/>
    <property type="match status" value="1"/>
</dbReference>
<reference evidence="3 4" key="1">
    <citation type="submission" date="2015-09" db="EMBL/GenBank/DDBJ databases">
        <title>Genome sequence, genome mining and natural product profiling of a biocontrol bacterium Streptomyces malaysiensis F913.</title>
        <authorList>
            <person name="Xu Y."/>
            <person name="Wei J."/>
            <person name="Xie J."/>
            <person name="Li T."/>
            <person name="Zhou Z."/>
        </authorList>
    </citation>
    <scope>NUCLEOTIDE SEQUENCE [LARGE SCALE GENOMIC DNA]</scope>
    <source>
        <strain evidence="3 4">F913</strain>
    </source>
</reference>
<sequence>MTASLDEISDYIAAQGADFASRAPDLPFTRGEYADRLARLRKKMADEHIDTVLLTAPDTMCWLHGFTTRWYRSHSSTKLPPVHCTVVHVDHDRIVLIETAGHEQLVRLTSCADEFIGVPDQADEPTVPDFLTVLLSELGARGRLGGRIGVERWSSVPNPAVAEMITSALTDHGATIVDASVPIRSLRRLKSREELGVIEGAAAACDAGLLHLRDHIRPGMTELQAWNLLMTGVIEAGGEPAAIHETVATGPAMPAVHALSSRRPIGRGEVFHPDAACAVDRYHARLTRPFLIGDPPVAFTRLAEVLAGSYEVMESTAKVGVPFRDVHRALRKYFAEAGIEGWAGGYELGVSLMPDWVGEFCWSSEDDSTEAVIEVGLVTNYETGAFLAMVDTVVFEDSGPRFLSSLPRTPMVVAHAD</sequence>
<name>A0A2J7YPH4_STRMQ</name>
<dbReference type="InterPro" id="IPR000994">
    <property type="entry name" value="Pept_M24"/>
</dbReference>
<dbReference type="Pfam" id="PF00557">
    <property type="entry name" value="Peptidase_M24"/>
    <property type="match status" value="1"/>
</dbReference>
<dbReference type="Gene3D" id="3.90.230.10">
    <property type="entry name" value="Creatinase/methionine aminopeptidase superfamily"/>
    <property type="match status" value="1"/>
</dbReference>
<evidence type="ECO:0008006" key="5">
    <source>
        <dbReference type="Google" id="ProtNLM"/>
    </source>
</evidence>
<feature type="domain" description="Peptidase M24" evidence="1">
    <location>
        <begin position="199"/>
        <end position="387"/>
    </location>
</feature>
<dbReference type="AlphaFoldDB" id="A0A2J7YPH4"/>
<gene>
    <name evidence="3" type="ORF">SMF913_25397</name>
</gene>
<dbReference type="EMBL" id="LJIW01000002">
    <property type="protein sequence ID" value="PNG89932.1"/>
    <property type="molecule type" value="Genomic_DNA"/>
</dbReference>
<evidence type="ECO:0000259" key="2">
    <source>
        <dbReference type="Pfam" id="PF01321"/>
    </source>
</evidence>
<evidence type="ECO:0000259" key="1">
    <source>
        <dbReference type="Pfam" id="PF00557"/>
    </source>
</evidence>
<dbReference type="SUPFAM" id="SSF53092">
    <property type="entry name" value="Creatinase/prolidase N-terminal domain"/>
    <property type="match status" value="1"/>
</dbReference>
<dbReference type="PANTHER" id="PTHR46112">
    <property type="entry name" value="AMINOPEPTIDASE"/>
    <property type="match status" value="1"/>
</dbReference>
<dbReference type="InterPro" id="IPR029149">
    <property type="entry name" value="Creatin/AminoP/Spt16_N"/>
</dbReference>
<comment type="caution">
    <text evidence="3">The sequence shown here is derived from an EMBL/GenBank/DDBJ whole genome shotgun (WGS) entry which is preliminary data.</text>
</comment>
<dbReference type="InterPro" id="IPR036005">
    <property type="entry name" value="Creatinase/aminopeptidase-like"/>
</dbReference>
<dbReference type="InterPro" id="IPR050659">
    <property type="entry name" value="Peptidase_M24B"/>
</dbReference>
<dbReference type="Proteomes" id="UP000236520">
    <property type="component" value="Unassembled WGS sequence"/>
</dbReference>
<dbReference type="Pfam" id="PF01321">
    <property type="entry name" value="Creatinase_N"/>
    <property type="match status" value="1"/>
</dbReference>
<organism evidence="3 4">
    <name type="scientific">Streptomyces malaysiensis</name>
    <dbReference type="NCBI Taxonomy" id="92644"/>
    <lineage>
        <taxon>Bacteria</taxon>
        <taxon>Bacillati</taxon>
        <taxon>Actinomycetota</taxon>
        <taxon>Actinomycetes</taxon>
        <taxon>Kitasatosporales</taxon>
        <taxon>Streptomycetaceae</taxon>
        <taxon>Streptomyces</taxon>
        <taxon>Streptomyces violaceusniger group</taxon>
    </lineage>
</organism>